<reference evidence="1" key="1">
    <citation type="submission" date="2019-07" db="EMBL/GenBank/DDBJ databases">
        <authorList>
            <person name="Dittberner H."/>
        </authorList>
    </citation>
    <scope>NUCLEOTIDE SEQUENCE [LARGE SCALE GENOMIC DNA]</scope>
</reference>
<accession>A0A565BD71</accession>
<name>A0A565BD71_9BRAS</name>
<sequence>MTDGGRAGWYKRSEEEAAIVNPTNEQVRVWERVDGIVPRLKPVEKEPEVVVSPRRNPGKAVA</sequence>
<gene>
    <name evidence="1" type="ORF">ANE_LOCUS9580</name>
</gene>
<keyword evidence="2" id="KW-1185">Reference proteome</keyword>
<protein>
    <submittedName>
        <fullName evidence="1">Uncharacterized protein</fullName>
    </submittedName>
</protein>
<proteinExistence type="predicted"/>
<evidence type="ECO:0000313" key="2">
    <source>
        <dbReference type="Proteomes" id="UP000489600"/>
    </source>
</evidence>
<evidence type="ECO:0000313" key="1">
    <source>
        <dbReference type="EMBL" id="VVA99135.1"/>
    </source>
</evidence>
<dbReference type="EMBL" id="CABITT030000003">
    <property type="protein sequence ID" value="VVA99135.1"/>
    <property type="molecule type" value="Genomic_DNA"/>
</dbReference>
<dbReference type="Proteomes" id="UP000489600">
    <property type="component" value="Unassembled WGS sequence"/>
</dbReference>
<comment type="caution">
    <text evidence="1">The sequence shown here is derived from an EMBL/GenBank/DDBJ whole genome shotgun (WGS) entry which is preliminary data.</text>
</comment>
<organism evidence="1 2">
    <name type="scientific">Arabis nemorensis</name>
    <dbReference type="NCBI Taxonomy" id="586526"/>
    <lineage>
        <taxon>Eukaryota</taxon>
        <taxon>Viridiplantae</taxon>
        <taxon>Streptophyta</taxon>
        <taxon>Embryophyta</taxon>
        <taxon>Tracheophyta</taxon>
        <taxon>Spermatophyta</taxon>
        <taxon>Magnoliopsida</taxon>
        <taxon>eudicotyledons</taxon>
        <taxon>Gunneridae</taxon>
        <taxon>Pentapetalae</taxon>
        <taxon>rosids</taxon>
        <taxon>malvids</taxon>
        <taxon>Brassicales</taxon>
        <taxon>Brassicaceae</taxon>
        <taxon>Arabideae</taxon>
        <taxon>Arabis</taxon>
    </lineage>
</organism>
<dbReference type="AlphaFoldDB" id="A0A565BD71"/>